<evidence type="ECO:0000313" key="2">
    <source>
        <dbReference type="EMBL" id="GFN81829.1"/>
    </source>
</evidence>
<gene>
    <name evidence="2" type="ORF">PoB_000833500</name>
</gene>
<reference evidence="2 3" key="1">
    <citation type="journal article" date="2021" name="Elife">
        <title>Chloroplast acquisition without the gene transfer in kleptoplastic sea slugs, Plakobranchus ocellatus.</title>
        <authorList>
            <person name="Maeda T."/>
            <person name="Takahashi S."/>
            <person name="Yoshida T."/>
            <person name="Shimamura S."/>
            <person name="Takaki Y."/>
            <person name="Nagai Y."/>
            <person name="Toyoda A."/>
            <person name="Suzuki Y."/>
            <person name="Arimoto A."/>
            <person name="Ishii H."/>
            <person name="Satoh N."/>
            <person name="Nishiyama T."/>
            <person name="Hasebe M."/>
            <person name="Maruyama T."/>
            <person name="Minagawa J."/>
            <person name="Obokata J."/>
            <person name="Shigenobu S."/>
        </authorList>
    </citation>
    <scope>NUCLEOTIDE SEQUENCE [LARGE SCALE GENOMIC DNA]</scope>
</reference>
<proteinExistence type="predicted"/>
<dbReference type="EMBL" id="BLXT01000947">
    <property type="protein sequence ID" value="GFN81829.1"/>
    <property type="molecule type" value="Genomic_DNA"/>
</dbReference>
<feature type="region of interest" description="Disordered" evidence="1">
    <location>
        <begin position="1"/>
        <end position="40"/>
    </location>
</feature>
<dbReference type="AlphaFoldDB" id="A0AAV3YFI8"/>
<evidence type="ECO:0000313" key="3">
    <source>
        <dbReference type="Proteomes" id="UP000735302"/>
    </source>
</evidence>
<keyword evidence="3" id="KW-1185">Reference proteome</keyword>
<sequence length="74" mass="8465">MQSNQTKTLIKVTENSNQAQTSSTVVKQRRQSTVSECNSRAQNVEHNTRPMALQMLSKKFEINAIQINRTQRTT</sequence>
<protein>
    <submittedName>
        <fullName evidence="2">Uncharacterized protein</fullName>
    </submittedName>
</protein>
<comment type="caution">
    <text evidence="2">The sequence shown here is derived from an EMBL/GenBank/DDBJ whole genome shotgun (WGS) entry which is preliminary data.</text>
</comment>
<name>A0AAV3YFI8_9GAST</name>
<accession>A0AAV3YFI8</accession>
<dbReference type="Proteomes" id="UP000735302">
    <property type="component" value="Unassembled WGS sequence"/>
</dbReference>
<evidence type="ECO:0000256" key="1">
    <source>
        <dbReference type="SAM" id="MobiDB-lite"/>
    </source>
</evidence>
<organism evidence="2 3">
    <name type="scientific">Plakobranchus ocellatus</name>
    <dbReference type="NCBI Taxonomy" id="259542"/>
    <lineage>
        <taxon>Eukaryota</taxon>
        <taxon>Metazoa</taxon>
        <taxon>Spiralia</taxon>
        <taxon>Lophotrochozoa</taxon>
        <taxon>Mollusca</taxon>
        <taxon>Gastropoda</taxon>
        <taxon>Heterobranchia</taxon>
        <taxon>Euthyneura</taxon>
        <taxon>Panpulmonata</taxon>
        <taxon>Sacoglossa</taxon>
        <taxon>Placobranchoidea</taxon>
        <taxon>Plakobranchidae</taxon>
        <taxon>Plakobranchus</taxon>
    </lineage>
</organism>